<proteinExistence type="predicted"/>
<dbReference type="EMBL" id="QYBB01000048">
    <property type="protein sequence ID" value="RYC29544.1"/>
    <property type="molecule type" value="Genomic_DNA"/>
</dbReference>
<organism evidence="2 3">
    <name type="scientific">Lichenibacterium minor</name>
    <dbReference type="NCBI Taxonomy" id="2316528"/>
    <lineage>
        <taxon>Bacteria</taxon>
        <taxon>Pseudomonadati</taxon>
        <taxon>Pseudomonadota</taxon>
        <taxon>Alphaproteobacteria</taxon>
        <taxon>Hyphomicrobiales</taxon>
        <taxon>Lichenihabitantaceae</taxon>
        <taxon>Lichenibacterium</taxon>
    </lineage>
</organism>
<comment type="caution">
    <text evidence="2">The sequence shown here is derived from an EMBL/GenBank/DDBJ whole genome shotgun (WGS) entry which is preliminary data.</text>
</comment>
<feature type="region of interest" description="Disordered" evidence="1">
    <location>
        <begin position="482"/>
        <end position="504"/>
    </location>
</feature>
<reference evidence="2 3" key="2">
    <citation type="submission" date="2019-02" db="EMBL/GenBank/DDBJ databases">
        <title>'Lichenibacterium ramalinii' gen. nov. sp. nov., 'Lichenibacterium minor' gen. nov. sp. nov.</title>
        <authorList>
            <person name="Pankratov T."/>
        </authorList>
    </citation>
    <scope>NUCLEOTIDE SEQUENCE [LARGE SCALE GENOMIC DNA]</scope>
    <source>
        <strain evidence="2 3">RmlP026</strain>
    </source>
</reference>
<protein>
    <recommendedName>
        <fullName evidence="4">ParB/Sulfiredoxin domain-containing protein</fullName>
    </recommendedName>
</protein>
<evidence type="ECO:0008006" key="4">
    <source>
        <dbReference type="Google" id="ProtNLM"/>
    </source>
</evidence>
<dbReference type="OrthoDB" id="4545778at2"/>
<accession>A0A4V1RU12</accession>
<name>A0A4V1RU12_9HYPH</name>
<dbReference type="Proteomes" id="UP000290759">
    <property type="component" value="Unassembled WGS sequence"/>
</dbReference>
<dbReference type="AlphaFoldDB" id="A0A4V1RU12"/>
<keyword evidence="3" id="KW-1185">Reference proteome</keyword>
<feature type="region of interest" description="Disordered" evidence="1">
    <location>
        <begin position="35"/>
        <end position="60"/>
    </location>
</feature>
<sequence length="504" mass="54246">MTLNIPRNNITVEIAAAAARLSGTPEQVAARLRRLLDEGAPKAGPRESADARREREAETAAHQRAVAAHQHRLAADFAEARGWRVTTAPLAVKEVARRGPPGGNWHRPPREWLGTMFHPTFYRDAARRAAAMVAHPLAEVVEQGRIEIEMWAAERELTVSFPDVASWQDPGRNVLAVFEPAAPAEVADLAPARVEPRLDTSRAPSTAPDLASMRPIQPVDLDGVEPADLAAQVAPVWELVAPTELLVDESYQRDLSPKSLALIRRIASGWDWRKFKAPICARVDGRLHVLDGQHTAAGAASHGGVPLIPVLVVIAPEAVDRARAFISHATDRLPTTITQVHHAAVLAGDEDALTIDRVCRAAGVDLVAFPPPRSAYRPGQTVALNAIRRVVDKRGAMRARQVLEVLAKADLAPISADHIRAAEALLCDPDLSGEVDAERITAGMRALAAKGYVEAKTLAATKNLVLWRAMVAVILRARRSRPKGGRQSDGLTTGDAAEVEGEAA</sequence>
<evidence type="ECO:0000256" key="1">
    <source>
        <dbReference type="SAM" id="MobiDB-lite"/>
    </source>
</evidence>
<dbReference type="RefSeq" id="WP_129229324.1">
    <property type="nucleotide sequence ID" value="NZ_QYBB01000048.1"/>
</dbReference>
<reference evidence="2 3" key="1">
    <citation type="submission" date="2018-12" db="EMBL/GenBank/DDBJ databases">
        <authorList>
            <person name="Grouzdev D.S."/>
            <person name="Krutkina M.S."/>
        </authorList>
    </citation>
    <scope>NUCLEOTIDE SEQUENCE [LARGE SCALE GENOMIC DNA]</scope>
    <source>
        <strain evidence="2 3">RmlP026</strain>
    </source>
</reference>
<evidence type="ECO:0000313" key="3">
    <source>
        <dbReference type="Proteomes" id="UP000290759"/>
    </source>
</evidence>
<evidence type="ECO:0000313" key="2">
    <source>
        <dbReference type="EMBL" id="RYC29544.1"/>
    </source>
</evidence>
<gene>
    <name evidence="2" type="ORF">D3273_23445</name>
</gene>